<dbReference type="InterPro" id="IPR013762">
    <property type="entry name" value="Integrase-like_cat_sf"/>
</dbReference>
<organism evidence="2 3">
    <name type="scientific">Exiguobacterium aurantiacum</name>
    <dbReference type="NCBI Taxonomy" id="33987"/>
    <lineage>
        <taxon>Bacteria</taxon>
        <taxon>Bacillati</taxon>
        <taxon>Bacillota</taxon>
        <taxon>Bacilli</taxon>
        <taxon>Bacillales</taxon>
        <taxon>Bacillales Family XII. Incertae Sedis</taxon>
        <taxon>Exiguobacterium</taxon>
    </lineage>
</organism>
<dbReference type="RefSeq" id="WP_255178787.1">
    <property type="nucleotide sequence ID" value="NZ_CP101463.1"/>
</dbReference>
<evidence type="ECO:0000313" key="2">
    <source>
        <dbReference type="EMBL" id="UTT44607.1"/>
    </source>
</evidence>
<dbReference type="InterPro" id="IPR011010">
    <property type="entry name" value="DNA_brk_join_enz"/>
</dbReference>
<dbReference type="Proteomes" id="UP001060325">
    <property type="component" value="Plasmid pCXA"/>
</dbReference>
<evidence type="ECO:0008006" key="4">
    <source>
        <dbReference type="Google" id="ProtNLM"/>
    </source>
</evidence>
<proteinExistence type="predicted"/>
<dbReference type="SUPFAM" id="SSF56349">
    <property type="entry name" value="DNA breaking-rejoining enzymes"/>
    <property type="match status" value="1"/>
</dbReference>
<accession>A0ABY5FSM3</accession>
<dbReference type="EMBL" id="CP101463">
    <property type="protein sequence ID" value="UTT44607.1"/>
    <property type="molecule type" value="Genomic_DNA"/>
</dbReference>
<name>A0ABY5FSM3_9BACL</name>
<dbReference type="Gene3D" id="1.10.443.10">
    <property type="entry name" value="Intergrase catalytic core"/>
    <property type="match status" value="1"/>
</dbReference>
<geneLocation type="plasmid" evidence="2 3">
    <name>pCXA</name>
</geneLocation>
<evidence type="ECO:0000313" key="3">
    <source>
        <dbReference type="Proteomes" id="UP001060325"/>
    </source>
</evidence>
<gene>
    <name evidence="2" type="ORF">NMQ00_16030</name>
</gene>
<evidence type="ECO:0000256" key="1">
    <source>
        <dbReference type="ARBA" id="ARBA00023172"/>
    </source>
</evidence>
<reference evidence="2" key="1">
    <citation type="submission" date="2022-07" db="EMBL/GenBank/DDBJ databases">
        <title>Complete genome of CX2.</title>
        <authorList>
            <person name="Cao G."/>
        </authorList>
    </citation>
    <scope>NUCLEOTIDE SEQUENCE</scope>
    <source>
        <strain evidence="2">CX2</strain>
        <plasmid evidence="2">pCXA</plasmid>
    </source>
</reference>
<keyword evidence="1" id="KW-0233">DNA recombination</keyword>
<sequence>MQNTIPKEIQINKEIFEIIEDYKKETNSENEEYLFHLSHHYEHLTKPKYSSFINKGVTKKYNDHRTTDLMSKLLVSFFNEVIQDGMGINVVNSRDELDLENPHKTITRLSLMDTRHFAICSMMMQGFSELTIAQMAGHTKIETQSAYASHIDDFQRSYSNLLAKDIQRSMTNLNTSGFDHFTFRQKQILSYWNSDYSKEKKIDYGYCQSKNFPYECFEDDCIFCNKIHIDLSNLTTLEQSELANKITKIQDEIQIKLNFIKKYYRSAYRKKESEFDNNEKNSKDLERNSANLAILLNRKAMLEAHLAKKMEVQDDNRKV</sequence>
<keyword evidence="2" id="KW-0614">Plasmid</keyword>
<protein>
    <recommendedName>
        <fullName evidence="4">Phage integrase family</fullName>
    </recommendedName>
</protein>
<keyword evidence="3" id="KW-1185">Reference proteome</keyword>